<dbReference type="PANTHER" id="PTHR48107:SF16">
    <property type="entry name" value="NADPH-DEPENDENT ALDEHYDE REDUCTASE 1, CHLOROPLASTIC"/>
    <property type="match status" value="1"/>
</dbReference>
<evidence type="ECO:0000313" key="3">
    <source>
        <dbReference type="EMBL" id="KAF5840163.1"/>
    </source>
</evidence>
<dbReference type="PRINTS" id="PR00081">
    <property type="entry name" value="GDHRDH"/>
</dbReference>
<dbReference type="PANTHER" id="PTHR48107">
    <property type="entry name" value="NADPH-DEPENDENT ALDEHYDE REDUCTASE-LIKE PROTEIN, CHLOROPLASTIC-RELATED"/>
    <property type="match status" value="1"/>
</dbReference>
<dbReference type="Gene3D" id="3.40.50.720">
    <property type="entry name" value="NAD(P)-binding Rossmann-like Domain"/>
    <property type="match status" value="3"/>
</dbReference>
<dbReference type="InterPro" id="IPR002347">
    <property type="entry name" value="SDR_fam"/>
</dbReference>
<organism evidence="3 4">
    <name type="scientific">Dunaliella salina</name>
    <name type="common">Green alga</name>
    <name type="synonym">Protococcus salinus</name>
    <dbReference type="NCBI Taxonomy" id="3046"/>
    <lineage>
        <taxon>Eukaryota</taxon>
        <taxon>Viridiplantae</taxon>
        <taxon>Chlorophyta</taxon>
        <taxon>core chlorophytes</taxon>
        <taxon>Chlorophyceae</taxon>
        <taxon>CS clade</taxon>
        <taxon>Chlamydomonadales</taxon>
        <taxon>Dunaliellaceae</taxon>
        <taxon>Dunaliella</taxon>
    </lineage>
</organism>
<name>A0ABQ7GZX6_DUNSA</name>
<evidence type="ECO:0000313" key="4">
    <source>
        <dbReference type="Proteomes" id="UP000815325"/>
    </source>
</evidence>
<accession>A0ABQ7GZX6</accession>
<dbReference type="Pfam" id="PF13561">
    <property type="entry name" value="adh_short_C2"/>
    <property type="match status" value="2"/>
</dbReference>
<evidence type="ECO:0000256" key="1">
    <source>
        <dbReference type="ARBA" id="ARBA00006484"/>
    </source>
</evidence>
<proteinExistence type="inferred from homology"/>
<dbReference type="Pfam" id="PF00106">
    <property type="entry name" value="adh_short"/>
    <property type="match status" value="1"/>
</dbReference>
<evidence type="ECO:0000256" key="2">
    <source>
        <dbReference type="ARBA" id="ARBA00023002"/>
    </source>
</evidence>
<comment type="similarity">
    <text evidence="1">Belongs to the short-chain dehydrogenases/reductases (SDR) family.</text>
</comment>
<dbReference type="SUPFAM" id="SSF51735">
    <property type="entry name" value="NAD(P)-binding Rossmann-fold domains"/>
    <property type="match status" value="1"/>
</dbReference>
<dbReference type="EMBL" id="MU069521">
    <property type="protein sequence ID" value="KAF5840163.1"/>
    <property type="molecule type" value="Genomic_DNA"/>
</dbReference>
<reference evidence="3" key="1">
    <citation type="submission" date="2017-08" db="EMBL/GenBank/DDBJ databases">
        <authorList>
            <person name="Polle J.E."/>
            <person name="Barry K."/>
            <person name="Cushman J."/>
            <person name="Schmutz J."/>
            <person name="Tran D."/>
            <person name="Hathwaick L.T."/>
            <person name="Yim W.C."/>
            <person name="Jenkins J."/>
            <person name="Mckie-Krisberg Z.M."/>
            <person name="Prochnik S."/>
            <person name="Lindquist E."/>
            <person name="Dockter R.B."/>
            <person name="Adam C."/>
            <person name="Molina H."/>
            <person name="Bunkerborg J."/>
            <person name="Jin E."/>
            <person name="Buchheim M."/>
            <person name="Magnuson J."/>
        </authorList>
    </citation>
    <scope>NUCLEOTIDE SEQUENCE</scope>
    <source>
        <strain evidence="3">CCAP 19/18</strain>
    </source>
</reference>
<dbReference type="Proteomes" id="UP000815325">
    <property type="component" value="Unassembled WGS sequence"/>
</dbReference>
<keyword evidence="4" id="KW-1185">Reference proteome</keyword>
<gene>
    <name evidence="3" type="ORF">DUNSADRAFT_17510</name>
</gene>
<dbReference type="InterPro" id="IPR036291">
    <property type="entry name" value="NAD(P)-bd_dom_sf"/>
</dbReference>
<keyword evidence="2" id="KW-0560">Oxidoreductase</keyword>
<protein>
    <submittedName>
        <fullName evidence="3">Short-chain dehydrogenase/reductase SDR</fullName>
    </submittedName>
</protein>
<comment type="caution">
    <text evidence="3">The sequence shown here is derived from an EMBL/GenBank/DDBJ whole genome shotgun (WGS) entry which is preliminary data.</text>
</comment>
<sequence length="214" mass="23297">MIPERKEDSARNRALDALPDAITKLTSHDPAHPPPQVAIITGGDSGIGRSVAIYFAKEGCKGITIARLAKKEEHDAQETARAVEAEGAQCLDIVADVSEEEFYHPSIMDIPNEQIDRTFAVNVFANFYLTQAAIPHMKEGASIIITTSMASVLGCHYMAEWSKFSPMKRVGQPCEVAPCYVFLASDDSSFFSGKYLPHPGALELYAAQNPPDPD</sequence>